<reference evidence="3 4" key="1">
    <citation type="journal article" date="2020" name="G3 (Bethesda)">
        <title>Genetic Underpinnings of Host Manipulation by Ophiocordyceps as Revealed by Comparative Transcriptomics.</title>
        <authorList>
            <person name="Will I."/>
            <person name="Das B."/>
            <person name="Trinh T."/>
            <person name="Brachmann A."/>
            <person name="Ohm R.A."/>
            <person name="de Bekker C."/>
        </authorList>
    </citation>
    <scope>NUCLEOTIDE SEQUENCE [LARGE SCALE GENOMIC DNA]</scope>
    <source>
        <strain evidence="3 4">EC05</strain>
    </source>
</reference>
<name>A0A8H4VDW5_9HYPO</name>
<dbReference type="AlphaFoldDB" id="A0A8H4VDW5"/>
<dbReference type="OrthoDB" id="10298515at2759"/>
<keyword evidence="4" id="KW-1185">Reference proteome</keyword>
<feature type="signal peptide" evidence="2">
    <location>
        <begin position="1"/>
        <end position="18"/>
    </location>
</feature>
<evidence type="ECO:0000313" key="4">
    <source>
        <dbReference type="Proteomes" id="UP000562929"/>
    </source>
</evidence>
<evidence type="ECO:0008006" key="5">
    <source>
        <dbReference type="Google" id="ProtNLM"/>
    </source>
</evidence>
<feature type="region of interest" description="Disordered" evidence="1">
    <location>
        <begin position="101"/>
        <end position="122"/>
    </location>
</feature>
<comment type="caution">
    <text evidence="3">The sequence shown here is derived from an EMBL/GenBank/DDBJ whole genome shotgun (WGS) entry which is preliminary data.</text>
</comment>
<proteinExistence type="predicted"/>
<gene>
    <name evidence="3" type="ORF">GQ602_003073</name>
</gene>
<evidence type="ECO:0000313" key="3">
    <source>
        <dbReference type="EMBL" id="KAF4589184.1"/>
    </source>
</evidence>
<dbReference type="EMBL" id="JAACLJ010000003">
    <property type="protein sequence ID" value="KAF4589184.1"/>
    <property type="molecule type" value="Genomic_DNA"/>
</dbReference>
<keyword evidence="2" id="KW-0732">Signal</keyword>
<feature type="chain" id="PRO_5034519791" description="Ubiquitin 3 binding protein But2 C-terminal domain-containing protein" evidence="2">
    <location>
        <begin position="19"/>
        <end position="280"/>
    </location>
</feature>
<sequence length="280" mass="32549">MLAALILFVFAAVGSVQGASPLRRVHWPKTYGVEKTKLFSLVAMPLDPDPKTEHNLSAVNSYYRREWSKELIGRHVVPYWPRVSACEMTLVLEHTRPNPMIDKYTRKEDNPPQKRIQDDPPKWSNDTAEPVVFWRTEADDLIQTNYHTGRPMTLVRTLPLVTETPRYVKLRCSRDVDNRDPFHHIIRGEYGPELRVPEGTLYVCPPDEMQIAYDRFRFPHMIPPEPPVFLQWSMRGLPIDRGCVAVTLIAVKANNPLERWKAWTQACDMWEDGKCLWESD</sequence>
<evidence type="ECO:0000256" key="1">
    <source>
        <dbReference type="SAM" id="MobiDB-lite"/>
    </source>
</evidence>
<dbReference type="Proteomes" id="UP000562929">
    <property type="component" value="Unassembled WGS sequence"/>
</dbReference>
<accession>A0A8H4VDW5</accession>
<evidence type="ECO:0000256" key="2">
    <source>
        <dbReference type="SAM" id="SignalP"/>
    </source>
</evidence>
<feature type="compositionally biased region" description="Basic and acidic residues" evidence="1">
    <location>
        <begin position="103"/>
        <end position="121"/>
    </location>
</feature>
<protein>
    <recommendedName>
        <fullName evidence="5">Ubiquitin 3 binding protein But2 C-terminal domain-containing protein</fullName>
    </recommendedName>
</protein>
<organism evidence="3 4">
    <name type="scientific">Ophiocordyceps camponoti-floridani</name>
    <dbReference type="NCBI Taxonomy" id="2030778"/>
    <lineage>
        <taxon>Eukaryota</taxon>
        <taxon>Fungi</taxon>
        <taxon>Dikarya</taxon>
        <taxon>Ascomycota</taxon>
        <taxon>Pezizomycotina</taxon>
        <taxon>Sordariomycetes</taxon>
        <taxon>Hypocreomycetidae</taxon>
        <taxon>Hypocreales</taxon>
        <taxon>Ophiocordycipitaceae</taxon>
        <taxon>Ophiocordyceps</taxon>
    </lineage>
</organism>